<evidence type="ECO:0000313" key="1">
    <source>
        <dbReference type="EMBL" id="OOF60052.1"/>
    </source>
</evidence>
<reference evidence="1 2" key="1">
    <citation type="submission" date="2016-10" db="EMBL/GenBank/DDBJ databases">
        <title>Rodentibacter gen. nov. and new species.</title>
        <authorList>
            <person name="Christensen H."/>
        </authorList>
    </citation>
    <scope>NUCLEOTIDE SEQUENCE [LARGE SCALE GENOMIC DNA]</scope>
    <source>
        <strain evidence="1 2">Ac151</strain>
    </source>
</reference>
<comment type="caution">
    <text evidence="1">The sequence shown here is derived from an EMBL/GenBank/DDBJ whole genome shotgun (WGS) entry which is preliminary data.</text>
</comment>
<dbReference type="Proteomes" id="UP000188602">
    <property type="component" value="Unassembled WGS sequence"/>
</dbReference>
<keyword evidence="2" id="KW-1185">Reference proteome</keyword>
<dbReference type="RefSeq" id="WP_077422851.1">
    <property type="nucleotide sequence ID" value="NZ_MLHQ01000003.1"/>
</dbReference>
<accession>A0A1V3JUE7</accession>
<dbReference type="EMBL" id="MLHQ01000003">
    <property type="protein sequence ID" value="OOF60052.1"/>
    <property type="molecule type" value="Genomic_DNA"/>
</dbReference>
<sequence>MSTPKDISRVDFSDIDDNTITCYPLYEGNFNGSEFDKLDSLLKAFNSNKQYMKSFSCDDIKNIVGRFPKKDNLESIKL</sequence>
<gene>
    <name evidence="1" type="ORF">BKL49_01345</name>
</gene>
<dbReference type="AlphaFoldDB" id="A0A1V3JUE7"/>
<name>A0A1V3JUE7_9PAST</name>
<proteinExistence type="predicted"/>
<dbReference type="OrthoDB" id="9795666at2"/>
<organism evidence="1 2">
    <name type="scientific">Rodentibacter myodis</name>
    <dbReference type="NCBI Taxonomy" id="1907939"/>
    <lineage>
        <taxon>Bacteria</taxon>
        <taxon>Pseudomonadati</taxon>
        <taxon>Pseudomonadota</taxon>
        <taxon>Gammaproteobacteria</taxon>
        <taxon>Pasteurellales</taxon>
        <taxon>Pasteurellaceae</taxon>
        <taxon>Rodentibacter</taxon>
    </lineage>
</organism>
<evidence type="ECO:0000313" key="2">
    <source>
        <dbReference type="Proteomes" id="UP000188602"/>
    </source>
</evidence>
<protein>
    <submittedName>
        <fullName evidence="1">Uncharacterized protein</fullName>
    </submittedName>
</protein>